<dbReference type="HAMAP" id="MF_01468">
    <property type="entry name" value="RNase_Mini_III"/>
    <property type="match status" value="1"/>
</dbReference>
<keyword evidence="3" id="KW-0378">Hydrolase</keyword>
<dbReference type="Pfam" id="PF00636">
    <property type="entry name" value="Ribonuclease_3"/>
    <property type="match status" value="1"/>
</dbReference>
<protein>
    <recommendedName>
        <fullName evidence="5">RNase III domain-containing protein</fullName>
    </recommendedName>
</protein>
<dbReference type="PANTHER" id="PTHR34276">
    <property type="entry name" value="MINI-RIBONUCLEASE 3"/>
    <property type="match status" value="1"/>
</dbReference>
<feature type="domain" description="RNase III" evidence="5">
    <location>
        <begin position="103"/>
        <end position="203"/>
    </location>
</feature>
<feature type="region of interest" description="Disordered" evidence="4">
    <location>
        <begin position="22"/>
        <end position="48"/>
    </location>
</feature>
<evidence type="ECO:0000313" key="6">
    <source>
        <dbReference type="EMBL" id="KAJ0964473.1"/>
    </source>
</evidence>
<evidence type="ECO:0000256" key="4">
    <source>
        <dbReference type="SAM" id="MobiDB-lite"/>
    </source>
</evidence>
<dbReference type="SUPFAM" id="SSF69065">
    <property type="entry name" value="RNase III domain-like"/>
    <property type="match status" value="1"/>
</dbReference>
<sequence>MGTAGIACARVSVVVRASWDTSPIPKPLKPPPRPSTIQTVPSSPSPTTAVIEKVKSTPPSEVLSSNRVNGHRGKSEEKYLGYERWLPIAPKVKKPRAIYNAASLAYMGDCIYELYARRHFLFPPLSINEYNDRVMKVVRCEAQDALLKKLLEDDHLTEEERDVLRWGKNITSSKTRTTKRAGVAVYNRASSLETLIGYLYLTNLQRLEELMRRLGFSTGASSELIAEMHMNFQKHPSDTQNSDNP</sequence>
<dbReference type="PANTHER" id="PTHR34276:SF1">
    <property type="entry name" value="MINI-RIBONUCLEASE 3"/>
    <property type="match status" value="1"/>
</dbReference>
<dbReference type="GO" id="GO:0004525">
    <property type="term" value="F:ribonuclease III activity"/>
    <property type="evidence" value="ECO:0007669"/>
    <property type="project" value="InterPro"/>
</dbReference>
<reference evidence="6" key="2">
    <citation type="journal article" date="2022" name="Hortic Res">
        <title>The genome of Dioscorea zingiberensis sheds light on the biosynthesis, origin and evolution of the medicinally important diosgenin saponins.</title>
        <authorList>
            <person name="Li Y."/>
            <person name="Tan C."/>
            <person name="Li Z."/>
            <person name="Guo J."/>
            <person name="Li S."/>
            <person name="Chen X."/>
            <person name="Wang C."/>
            <person name="Dai X."/>
            <person name="Yang H."/>
            <person name="Song W."/>
            <person name="Hou L."/>
            <person name="Xu J."/>
            <person name="Tong Z."/>
            <person name="Xu A."/>
            <person name="Yuan X."/>
            <person name="Wang W."/>
            <person name="Yang Q."/>
            <person name="Chen L."/>
            <person name="Sun Z."/>
            <person name="Wang K."/>
            <person name="Pan B."/>
            <person name="Chen J."/>
            <person name="Bao Y."/>
            <person name="Liu F."/>
            <person name="Qi X."/>
            <person name="Gang D.R."/>
            <person name="Wen J."/>
            <person name="Li J."/>
        </authorList>
    </citation>
    <scope>NUCLEOTIDE SEQUENCE</scope>
    <source>
        <strain evidence="6">Dzin_1.0</strain>
    </source>
</reference>
<reference evidence="6" key="1">
    <citation type="submission" date="2021-03" db="EMBL/GenBank/DDBJ databases">
        <authorList>
            <person name="Li Z."/>
            <person name="Yang C."/>
        </authorList>
    </citation>
    <scope>NUCLEOTIDE SEQUENCE</scope>
    <source>
        <strain evidence="6">Dzin_1.0</strain>
        <tissue evidence="6">Leaf</tissue>
    </source>
</reference>
<dbReference type="InterPro" id="IPR036389">
    <property type="entry name" value="RNase_III_sf"/>
</dbReference>
<organism evidence="6 7">
    <name type="scientific">Dioscorea zingiberensis</name>
    <dbReference type="NCBI Taxonomy" id="325984"/>
    <lineage>
        <taxon>Eukaryota</taxon>
        <taxon>Viridiplantae</taxon>
        <taxon>Streptophyta</taxon>
        <taxon>Embryophyta</taxon>
        <taxon>Tracheophyta</taxon>
        <taxon>Spermatophyta</taxon>
        <taxon>Magnoliopsida</taxon>
        <taxon>Liliopsida</taxon>
        <taxon>Dioscoreales</taxon>
        <taxon>Dioscoreaceae</taxon>
        <taxon>Dioscorea</taxon>
    </lineage>
</organism>
<dbReference type="InterPro" id="IPR000999">
    <property type="entry name" value="RNase_III_dom"/>
</dbReference>
<dbReference type="InterPro" id="IPR008226">
    <property type="entry name" value="Mini3_fam"/>
</dbReference>
<feature type="compositionally biased region" description="Pro residues" evidence="4">
    <location>
        <begin position="24"/>
        <end position="34"/>
    </location>
</feature>
<dbReference type="Proteomes" id="UP001085076">
    <property type="component" value="Miscellaneous, Linkage group lg08"/>
</dbReference>
<dbReference type="EMBL" id="JAGGNH010000008">
    <property type="protein sequence ID" value="KAJ0964473.1"/>
    <property type="molecule type" value="Genomic_DNA"/>
</dbReference>
<keyword evidence="2" id="KW-0255">Endonuclease</keyword>
<accession>A0A9D5H5Y5</accession>
<gene>
    <name evidence="6" type="ORF">J5N97_025611</name>
</gene>
<dbReference type="Gene3D" id="1.10.1520.10">
    <property type="entry name" value="Ribonuclease III domain"/>
    <property type="match status" value="1"/>
</dbReference>
<proteinExistence type="inferred from homology"/>
<evidence type="ECO:0000259" key="5">
    <source>
        <dbReference type="Pfam" id="PF00636"/>
    </source>
</evidence>
<dbReference type="OrthoDB" id="495795at2759"/>
<keyword evidence="7" id="KW-1185">Reference proteome</keyword>
<comment type="caution">
    <text evidence="6">The sequence shown here is derived from an EMBL/GenBank/DDBJ whole genome shotgun (WGS) entry which is preliminary data.</text>
</comment>
<dbReference type="AlphaFoldDB" id="A0A9D5H5Y5"/>
<feature type="compositionally biased region" description="Polar residues" evidence="4">
    <location>
        <begin position="38"/>
        <end position="48"/>
    </location>
</feature>
<dbReference type="GO" id="GO:0006396">
    <property type="term" value="P:RNA processing"/>
    <property type="evidence" value="ECO:0007669"/>
    <property type="project" value="InterPro"/>
</dbReference>
<dbReference type="CDD" id="cd00593">
    <property type="entry name" value="RIBOc"/>
    <property type="match status" value="1"/>
</dbReference>
<name>A0A9D5H5Y5_9LILI</name>
<evidence type="ECO:0000256" key="1">
    <source>
        <dbReference type="ARBA" id="ARBA00022722"/>
    </source>
</evidence>
<keyword evidence="1" id="KW-0540">Nuclease</keyword>
<evidence type="ECO:0000256" key="3">
    <source>
        <dbReference type="ARBA" id="ARBA00022801"/>
    </source>
</evidence>
<evidence type="ECO:0000256" key="2">
    <source>
        <dbReference type="ARBA" id="ARBA00022759"/>
    </source>
</evidence>
<evidence type="ECO:0000313" key="7">
    <source>
        <dbReference type="Proteomes" id="UP001085076"/>
    </source>
</evidence>